<feature type="transmembrane region" description="Helical" evidence="5">
    <location>
        <begin position="108"/>
        <end position="126"/>
    </location>
</feature>
<name>A0ABP7RY13_9PSEU</name>
<keyword evidence="8" id="KW-1185">Reference proteome</keyword>
<feature type="transmembrane region" description="Helical" evidence="5">
    <location>
        <begin position="406"/>
        <end position="423"/>
    </location>
</feature>
<feature type="domain" description="Integral membrane bound transporter" evidence="6">
    <location>
        <begin position="340"/>
        <end position="449"/>
    </location>
</feature>
<evidence type="ECO:0000259" key="6">
    <source>
        <dbReference type="Pfam" id="PF13515"/>
    </source>
</evidence>
<evidence type="ECO:0000256" key="3">
    <source>
        <dbReference type="ARBA" id="ARBA00022989"/>
    </source>
</evidence>
<dbReference type="InterPro" id="IPR049453">
    <property type="entry name" value="Memb_transporter_dom"/>
</dbReference>
<evidence type="ECO:0000256" key="5">
    <source>
        <dbReference type="SAM" id="Phobius"/>
    </source>
</evidence>
<dbReference type="Pfam" id="PF13515">
    <property type="entry name" value="FUSC_2"/>
    <property type="match status" value="1"/>
</dbReference>
<keyword evidence="3 5" id="KW-1133">Transmembrane helix</keyword>
<evidence type="ECO:0000256" key="1">
    <source>
        <dbReference type="ARBA" id="ARBA00004141"/>
    </source>
</evidence>
<reference evidence="8" key="1">
    <citation type="journal article" date="2019" name="Int. J. Syst. Evol. Microbiol.">
        <title>The Global Catalogue of Microorganisms (GCM) 10K type strain sequencing project: providing services to taxonomists for standard genome sequencing and annotation.</title>
        <authorList>
            <consortium name="The Broad Institute Genomics Platform"/>
            <consortium name="The Broad Institute Genome Sequencing Center for Infectious Disease"/>
            <person name="Wu L."/>
            <person name="Ma J."/>
        </authorList>
    </citation>
    <scope>NUCLEOTIDE SEQUENCE [LARGE SCALE GENOMIC DNA]</scope>
    <source>
        <strain evidence="8">JCM 17342</strain>
    </source>
</reference>
<feature type="transmembrane region" description="Helical" evidence="5">
    <location>
        <begin position="36"/>
        <end position="56"/>
    </location>
</feature>
<evidence type="ECO:0000256" key="2">
    <source>
        <dbReference type="ARBA" id="ARBA00022692"/>
    </source>
</evidence>
<feature type="transmembrane region" description="Helical" evidence="5">
    <location>
        <begin position="435"/>
        <end position="454"/>
    </location>
</feature>
<protein>
    <recommendedName>
        <fullName evidence="6">Integral membrane bound transporter domain-containing protein</fullName>
    </recommendedName>
</protein>
<feature type="transmembrane region" description="Helical" evidence="5">
    <location>
        <begin position="84"/>
        <end position="101"/>
    </location>
</feature>
<evidence type="ECO:0000313" key="8">
    <source>
        <dbReference type="Proteomes" id="UP001501747"/>
    </source>
</evidence>
<gene>
    <name evidence="7" type="ORF">GCM10022247_26040</name>
</gene>
<comment type="caution">
    <text evidence="7">The sequence shown here is derived from an EMBL/GenBank/DDBJ whole genome shotgun (WGS) entry which is preliminary data.</text>
</comment>
<organism evidence="7 8">
    <name type="scientific">Allokutzneria multivorans</name>
    <dbReference type="NCBI Taxonomy" id="1142134"/>
    <lineage>
        <taxon>Bacteria</taxon>
        <taxon>Bacillati</taxon>
        <taxon>Actinomycetota</taxon>
        <taxon>Actinomycetes</taxon>
        <taxon>Pseudonocardiales</taxon>
        <taxon>Pseudonocardiaceae</taxon>
        <taxon>Allokutzneria</taxon>
    </lineage>
</organism>
<evidence type="ECO:0000313" key="7">
    <source>
        <dbReference type="EMBL" id="GAA4003894.1"/>
    </source>
</evidence>
<sequence>MTGSAVARVLTPIVLIVVVVGGVSGLGTLLGLGPAAMLGALTAMFCLMAAFGGALWPDLKLLAWFAPTVVVAAAAPRLLAHLSVPAAIALLTVVIFVAGLLPALGPRFVTPALGLGMAALFGYTFQLTGTAAWWQILAAPALAAAVTVLVRVLAGLRDPDGPTRKAVAELLAAPKLTDPESAVQAWRSDKQRRWLGHVLDATLRYRASAAVLSSRPDAREVLEAAKEEASALAEAVTAKETPADLVVPQRPSLLKNLPGSTGRLVARLHEALDRLHAALADRDRTPVDWRQRGSGYLGDALAGAFSWRSAQFRHALRCALGILVALVLATQRPDDPLMTSFLMAVFLITQPDWRASATRAWQRTAGTVLGSVAMFGVLALAPEHLLMPIGLLALVIGFGFQKSQPIIFNACVVLMLVGMYASTKHLDPAAVLVEYLVLTVLAAAIGLLFGFAVVPGTRQPTPAERVTDAVNALRSGLIALTGTTPVDPTGRSARRGRRELVRRINDVLNPPTVGRRANEPERAAVTKAGEALAGLLSGIAGLMVHRAAVPETESSTRHALGSLALSLESEQDDESDRFVELVDAADPEQRLLFDAMAADLVRLREAQRELA</sequence>
<feature type="transmembrane region" description="Helical" evidence="5">
    <location>
        <begin position="314"/>
        <end position="331"/>
    </location>
</feature>
<feature type="transmembrane region" description="Helical" evidence="5">
    <location>
        <begin position="9"/>
        <end position="30"/>
    </location>
</feature>
<evidence type="ECO:0000256" key="4">
    <source>
        <dbReference type="ARBA" id="ARBA00023136"/>
    </source>
</evidence>
<feature type="transmembrane region" description="Helical" evidence="5">
    <location>
        <begin position="132"/>
        <end position="154"/>
    </location>
</feature>
<accession>A0ABP7RY13</accession>
<comment type="subcellular location">
    <subcellularLocation>
        <location evidence="1">Membrane</location>
        <topology evidence="1">Multi-pass membrane protein</topology>
    </subcellularLocation>
</comment>
<dbReference type="Proteomes" id="UP001501747">
    <property type="component" value="Unassembled WGS sequence"/>
</dbReference>
<proteinExistence type="predicted"/>
<keyword evidence="2 5" id="KW-0812">Transmembrane</keyword>
<keyword evidence="4 5" id="KW-0472">Membrane</keyword>
<dbReference type="RefSeq" id="WP_344874260.1">
    <property type="nucleotide sequence ID" value="NZ_BAABAL010000007.1"/>
</dbReference>
<dbReference type="EMBL" id="BAABAL010000007">
    <property type="protein sequence ID" value="GAA4003894.1"/>
    <property type="molecule type" value="Genomic_DNA"/>
</dbReference>
<feature type="transmembrane region" description="Helical" evidence="5">
    <location>
        <begin position="367"/>
        <end position="400"/>
    </location>
</feature>